<dbReference type="Proteomes" id="UP000218209">
    <property type="component" value="Unassembled WGS sequence"/>
</dbReference>
<organism evidence="2 3">
    <name type="scientific">Porphyra umbilicalis</name>
    <name type="common">Purple laver</name>
    <name type="synonym">Red alga</name>
    <dbReference type="NCBI Taxonomy" id="2786"/>
    <lineage>
        <taxon>Eukaryota</taxon>
        <taxon>Rhodophyta</taxon>
        <taxon>Bangiophyceae</taxon>
        <taxon>Bangiales</taxon>
        <taxon>Bangiaceae</taxon>
        <taxon>Porphyra</taxon>
    </lineage>
</organism>
<feature type="region of interest" description="Disordered" evidence="1">
    <location>
        <begin position="230"/>
        <end position="252"/>
    </location>
</feature>
<gene>
    <name evidence="2" type="ORF">BU14_0141s0017</name>
</gene>
<evidence type="ECO:0000313" key="3">
    <source>
        <dbReference type="Proteomes" id="UP000218209"/>
    </source>
</evidence>
<evidence type="ECO:0000313" key="2">
    <source>
        <dbReference type="EMBL" id="OSX77634.1"/>
    </source>
</evidence>
<sequence>MVPPIQLRAFFVVGMVPSLSPVPSSSPPASPTPLLSQHASRLCTLSAYACPPPLSKAHRRGAQLPLSMAEDDGASGAPKVGPEYVRFFQSLGIGDPQKGFSLGRLLQDFFTVAAKLDGHLASYGATLHVAVSRMCEGDSPTDAPQHRWIRVLDRLNFFGDEDDHASRVINIGLSYAYRHKEVNVLPDANSLLLRELRPPATGDQEVDTAPADPGLIPDGVVVVARRKRAETGAGDDTGSGAGADGAPGVDGGTAPVADLEVPVGGVTVRGPGTAGGQHSANHVRVVDVANVAVPKLVLEEHPVVTPSAAAVQCVTGVLEGLAERDDLRDFLHQLVNDNLLLHAQFLGGARATFSAGVLSADLELSWPGVQRFMKRWWPVWEVPPDGAATIPPRGTAAAKAHPTRPSPASG</sequence>
<dbReference type="AlphaFoldDB" id="A0A1X6P9V0"/>
<dbReference type="EMBL" id="KV918832">
    <property type="protein sequence ID" value="OSX77633.1"/>
    <property type="molecule type" value="Genomic_DNA"/>
</dbReference>
<feature type="region of interest" description="Disordered" evidence="1">
    <location>
        <begin position="388"/>
        <end position="410"/>
    </location>
</feature>
<accession>A0A1X6P9V0</accession>
<proteinExistence type="predicted"/>
<dbReference type="EMBL" id="KV918832">
    <property type="protein sequence ID" value="OSX77634.1"/>
    <property type="molecule type" value="Genomic_DNA"/>
</dbReference>
<keyword evidence="3" id="KW-1185">Reference proteome</keyword>
<name>A0A1X6P9V0_PORUM</name>
<reference evidence="2 3" key="1">
    <citation type="submission" date="2017-03" db="EMBL/GenBank/DDBJ databases">
        <title>WGS assembly of Porphyra umbilicalis.</title>
        <authorList>
            <person name="Brawley S.H."/>
            <person name="Blouin N.A."/>
            <person name="Ficko-Blean E."/>
            <person name="Wheeler G.L."/>
            <person name="Lohr M."/>
            <person name="Goodson H.V."/>
            <person name="Jenkins J.W."/>
            <person name="Blaby-Haas C.E."/>
            <person name="Helliwell K.E."/>
            <person name="Chan C."/>
            <person name="Marriage T."/>
            <person name="Bhattacharya D."/>
            <person name="Klein A.S."/>
            <person name="Badis Y."/>
            <person name="Brodie J."/>
            <person name="Cao Y."/>
            <person name="Collen J."/>
            <person name="Dittami S.M."/>
            <person name="Gachon C.M."/>
            <person name="Green B.R."/>
            <person name="Karpowicz S."/>
            <person name="Kim J.W."/>
            <person name="Kudahl U."/>
            <person name="Lin S."/>
            <person name="Michel G."/>
            <person name="Mittag M."/>
            <person name="Olson B.J."/>
            <person name="Pangilinan J."/>
            <person name="Peng Y."/>
            <person name="Qiu H."/>
            <person name="Shu S."/>
            <person name="Singer J.T."/>
            <person name="Smith A.G."/>
            <person name="Sprecher B.N."/>
            <person name="Wagner V."/>
            <person name="Wang W."/>
            <person name="Wang Z.-Y."/>
            <person name="Yan J."/>
            <person name="Yarish C."/>
            <person name="Zoeuner-Riek S."/>
            <person name="Zhuang Y."/>
            <person name="Zou Y."/>
            <person name="Lindquist E.A."/>
            <person name="Grimwood J."/>
            <person name="Barry K."/>
            <person name="Rokhsar D.S."/>
            <person name="Schmutz J."/>
            <person name="Stiller J.W."/>
            <person name="Grossman A.R."/>
            <person name="Prochnik S.E."/>
        </authorList>
    </citation>
    <scope>NUCLEOTIDE SEQUENCE [LARGE SCALE GENOMIC DNA]</scope>
    <source>
        <strain evidence="2">4086291</strain>
    </source>
</reference>
<evidence type="ECO:0000256" key="1">
    <source>
        <dbReference type="SAM" id="MobiDB-lite"/>
    </source>
</evidence>
<feature type="compositionally biased region" description="Gly residues" evidence="1">
    <location>
        <begin position="235"/>
        <end position="251"/>
    </location>
</feature>
<protein>
    <submittedName>
        <fullName evidence="2">Uncharacterized protein</fullName>
    </submittedName>
</protein>